<evidence type="ECO:0000313" key="3">
    <source>
        <dbReference type="EMBL" id="QEV33063.1"/>
    </source>
</evidence>
<keyword evidence="4" id="KW-1185">Reference proteome</keyword>
<reference evidence="3 4" key="2">
    <citation type="submission" date="2017-09" db="EMBL/GenBank/DDBJ databases">
        <authorList>
            <person name="Lee N."/>
            <person name="Cho B.-K."/>
        </authorList>
    </citation>
    <scope>NUCLEOTIDE SEQUENCE [LARGE SCALE GENOMIC DNA]</scope>
    <source>
        <strain evidence="3 4">ATCC 19740</strain>
    </source>
</reference>
<dbReference type="RefSeq" id="WP_062755049.1">
    <property type="nucleotide sequence ID" value="NZ_BMSJ01000009.1"/>
</dbReference>
<evidence type="ECO:0000313" key="5">
    <source>
        <dbReference type="Proteomes" id="UP000642014"/>
    </source>
</evidence>
<protein>
    <submittedName>
        <fullName evidence="2">Glyoxalase</fullName>
    </submittedName>
    <submittedName>
        <fullName evidence="3">VOC family protein</fullName>
    </submittedName>
</protein>
<dbReference type="InterPro" id="IPR041581">
    <property type="entry name" value="Glyoxalase_6"/>
</dbReference>
<dbReference type="SUPFAM" id="SSF54593">
    <property type="entry name" value="Glyoxalase/Bleomycin resistance protein/Dihydroxybiphenyl dioxygenase"/>
    <property type="match status" value="1"/>
</dbReference>
<dbReference type="InterPro" id="IPR029068">
    <property type="entry name" value="Glyas_Bleomycin-R_OHBP_Dase"/>
</dbReference>
<evidence type="ECO:0000313" key="4">
    <source>
        <dbReference type="Proteomes" id="UP000326029"/>
    </source>
</evidence>
<dbReference type="PANTHER" id="PTHR35908:SF1">
    <property type="entry name" value="CONSERVED PROTEIN"/>
    <property type="match status" value="1"/>
</dbReference>
<evidence type="ECO:0000313" key="2">
    <source>
        <dbReference type="EMBL" id="GGR39551.1"/>
    </source>
</evidence>
<feature type="domain" description="VOC" evidence="1">
    <location>
        <begin position="5"/>
        <end position="125"/>
    </location>
</feature>
<accession>A0AAV4KMH9</accession>
<dbReference type="EMBL" id="CP023693">
    <property type="protein sequence ID" value="QEV33063.1"/>
    <property type="molecule type" value="Genomic_DNA"/>
</dbReference>
<proteinExistence type="predicted"/>
<dbReference type="CDD" id="cd06587">
    <property type="entry name" value="VOC"/>
    <property type="match status" value="1"/>
</dbReference>
<gene>
    <name evidence="3" type="ORF">CP977_13565</name>
    <name evidence="2" type="ORF">GCM10010497_48540</name>
</gene>
<name>A0AAV4KMH9_9ACTN</name>
<reference evidence="2 5" key="1">
    <citation type="journal article" date="2014" name="Int. J. Syst. Evol. Microbiol.">
        <title>Complete genome sequence of Corynebacterium casei LMG S-19264T (=DSM 44701T), isolated from a smear-ripened cheese.</title>
        <authorList>
            <consortium name="US DOE Joint Genome Institute (JGI-PGF)"/>
            <person name="Walter F."/>
            <person name="Albersmeier A."/>
            <person name="Kalinowski J."/>
            <person name="Ruckert C."/>
        </authorList>
    </citation>
    <scope>NUCLEOTIDE SEQUENCE [LARGE SCALE GENOMIC DNA]</scope>
    <source>
        <strain evidence="2 5">JCM 4205</strain>
    </source>
</reference>
<dbReference type="Pfam" id="PF18029">
    <property type="entry name" value="Glyoxalase_6"/>
    <property type="match status" value="1"/>
</dbReference>
<organism evidence="2 5">
    <name type="scientific">Streptomyces cinereoruber</name>
    <dbReference type="NCBI Taxonomy" id="67260"/>
    <lineage>
        <taxon>Bacteria</taxon>
        <taxon>Bacillati</taxon>
        <taxon>Actinomycetota</taxon>
        <taxon>Actinomycetes</taxon>
        <taxon>Kitasatosporales</taxon>
        <taxon>Streptomycetaceae</taxon>
        <taxon>Streptomyces</taxon>
    </lineage>
</organism>
<reference evidence="2" key="3">
    <citation type="submission" date="2023-08" db="EMBL/GenBank/DDBJ databases">
        <authorList>
            <person name="Sun Q."/>
            <person name="Ohkuma M."/>
        </authorList>
    </citation>
    <scope>NUCLEOTIDE SEQUENCE</scope>
    <source>
        <strain evidence="2">JCM 4205</strain>
    </source>
</reference>
<dbReference type="AlphaFoldDB" id="A0AAV4KMH9"/>
<dbReference type="EMBL" id="BMSJ01000009">
    <property type="protein sequence ID" value="GGR39551.1"/>
    <property type="molecule type" value="Genomic_DNA"/>
</dbReference>
<dbReference type="InterPro" id="IPR037523">
    <property type="entry name" value="VOC_core"/>
</dbReference>
<dbReference type="PROSITE" id="PS51819">
    <property type="entry name" value="VOC"/>
    <property type="match status" value="1"/>
</dbReference>
<sequence length="126" mass="13616">MPVATLRSVVLDCPDPLSLATFYAGILGGSPRVSEDSEEGDSWVVLSGHDGTQLAFQEVSGYVAPRWPEEEGGQQFHLDLTVDDLDRGEEQVLALGAKLLDAGGPDRDFRVYADPVGHPFCLCVDR</sequence>
<dbReference type="GeneID" id="95454796"/>
<dbReference type="Proteomes" id="UP000642014">
    <property type="component" value="Unassembled WGS sequence"/>
</dbReference>
<evidence type="ECO:0000259" key="1">
    <source>
        <dbReference type="PROSITE" id="PS51819"/>
    </source>
</evidence>
<dbReference type="Gene3D" id="3.10.180.10">
    <property type="entry name" value="2,3-Dihydroxybiphenyl 1,2-Dioxygenase, domain 1"/>
    <property type="match status" value="1"/>
</dbReference>
<dbReference type="PANTHER" id="PTHR35908">
    <property type="entry name" value="HYPOTHETICAL FUSION PROTEIN"/>
    <property type="match status" value="1"/>
</dbReference>
<dbReference type="Proteomes" id="UP000326029">
    <property type="component" value="Chromosome"/>
</dbReference>